<gene>
    <name evidence="3" type="ORF">ICL07_06675</name>
</gene>
<dbReference type="PANTHER" id="PTHR30273">
    <property type="entry name" value="PERIPLASMIC SIGNAL SENSOR AND SIGMA FACTOR ACTIVATOR FECR-RELATED"/>
    <property type="match status" value="1"/>
</dbReference>
<dbReference type="Gene3D" id="3.55.50.30">
    <property type="match status" value="1"/>
</dbReference>
<comment type="caution">
    <text evidence="3">The sequence shown here is derived from an EMBL/GenBank/DDBJ whole genome shotgun (WGS) entry which is preliminary data.</text>
</comment>
<feature type="domain" description="Protein FecR C-terminal" evidence="2">
    <location>
        <begin position="318"/>
        <end position="379"/>
    </location>
</feature>
<dbReference type="Gene3D" id="2.60.120.1440">
    <property type="match status" value="1"/>
</dbReference>
<dbReference type="Proteomes" id="UP000659124">
    <property type="component" value="Unassembled WGS sequence"/>
</dbReference>
<protein>
    <submittedName>
        <fullName evidence="3">FecR domain-containing protein</fullName>
    </submittedName>
</protein>
<name>A0ABR7TLW2_9BACT</name>
<reference evidence="3 4" key="1">
    <citation type="submission" date="2020-09" db="EMBL/GenBank/DDBJ databases">
        <title>Genome sequences of type strains of Chitinophaga qingshengii and Chitinophaga varians.</title>
        <authorList>
            <person name="Kittiwongwattana C."/>
        </authorList>
    </citation>
    <scope>NUCLEOTIDE SEQUENCE [LARGE SCALE GENOMIC DNA]</scope>
    <source>
        <strain evidence="3 4">JCM 30026</strain>
    </source>
</reference>
<dbReference type="EMBL" id="JACVFC010000001">
    <property type="protein sequence ID" value="MBC9930054.1"/>
    <property type="molecule type" value="Genomic_DNA"/>
</dbReference>
<feature type="domain" description="FecR protein" evidence="1">
    <location>
        <begin position="177"/>
        <end position="273"/>
    </location>
</feature>
<evidence type="ECO:0000313" key="3">
    <source>
        <dbReference type="EMBL" id="MBC9930054.1"/>
    </source>
</evidence>
<dbReference type="PANTHER" id="PTHR30273:SF2">
    <property type="entry name" value="PROTEIN FECR"/>
    <property type="match status" value="1"/>
</dbReference>
<organism evidence="3 4">
    <name type="scientific">Chitinophaga qingshengii</name>
    <dbReference type="NCBI Taxonomy" id="1569794"/>
    <lineage>
        <taxon>Bacteria</taxon>
        <taxon>Pseudomonadati</taxon>
        <taxon>Bacteroidota</taxon>
        <taxon>Chitinophagia</taxon>
        <taxon>Chitinophagales</taxon>
        <taxon>Chitinophagaceae</taxon>
        <taxon>Chitinophaga</taxon>
    </lineage>
</organism>
<evidence type="ECO:0000313" key="4">
    <source>
        <dbReference type="Proteomes" id="UP000659124"/>
    </source>
</evidence>
<sequence>MHERLLLLFDKYYHKTISPAEREELFALMNDPALEDTLKTLILDSYTKGGQVEMPAAASTAVLNAILGTPAPTRRTIPLRWPMAAAVVSLLAVGAYLLWRPHPARRPALARQSVPATVHAKDTDVAMLTLADGRRIPLDSLMTGAVAEDGGADIAFKDGQLSYSPAGKQLGTDAFNVIQTPRGKQFHVVLADGTRVWLNAATTLRFPAVFAGKERMVEVTGEAYFEAAGKAEVPFRVVVPGHASIQVLGTQFNVNAYPEGSSVKTTLLTGAVKVAAAASPDAPVVLSPGQQARVQDARKITVGKVDTDNVMAWRNGIFNFEGMALKEVMAELARWYDVEVVYEKGIPDIRFFGELGRSLPLADVVKALEDSKVHISMEGPRRLVVMP</sequence>
<accession>A0ABR7TLW2</accession>
<dbReference type="InterPro" id="IPR032508">
    <property type="entry name" value="FecR_C"/>
</dbReference>
<dbReference type="InterPro" id="IPR006860">
    <property type="entry name" value="FecR"/>
</dbReference>
<evidence type="ECO:0000259" key="1">
    <source>
        <dbReference type="Pfam" id="PF04773"/>
    </source>
</evidence>
<dbReference type="Pfam" id="PF04773">
    <property type="entry name" value="FecR"/>
    <property type="match status" value="1"/>
</dbReference>
<dbReference type="RefSeq" id="WP_188087140.1">
    <property type="nucleotide sequence ID" value="NZ_JACVFC010000001.1"/>
</dbReference>
<proteinExistence type="predicted"/>
<dbReference type="InterPro" id="IPR012373">
    <property type="entry name" value="Ferrdict_sens_TM"/>
</dbReference>
<evidence type="ECO:0000259" key="2">
    <source>
        <dbReference type="Pfam" id="PF16344"/>
    </source>
</evidence>
<keyword evidence="4" id="KW-1185">Reference proteome</keyword>
<dbReference type="Pfam" id="PF16344">
    <property type="entry name" value="FecR_C"/>
    <property type="match status" value="1"/>
</dbReference>